<dbReference type="PRINTS" id="PR00080">
    <property type="entry name" value="SDRFAMILY"/>
</dbReference>
<evidence type="ECO:0008006" key="7">
    <source>
        <dbReference type="Google" id="ProtNLM"/>
    </source>
</evidence>
<evidence type="ECO:0000256" key="1">
    <source>
        <dbReference type="ARBA" id="ARBA00006484"/>
    </source>
</evidence>
<dbReference type="PANTHER" id="PTHR43391:SF14">
    <property type="entry name" value="DEHYDROGENASE_REDUCTASE SDR FAMILY PROTEIN 7-LIKE"/>
    <property type="match status" value="1"/>
</dbReference>
<dbReference type="STRING" id="604330.SAMN04489857_1078"/>
<evidence type="ECO:0000256" key="2">
    <source>
        <dbReference type="ARBA" id="ARBA00022857"/>
    </source>
</evidence>
<protein>
    <recommendedName>
        <fullName evidence="7">SDR family NAD(P)-dependent oxidoreductase</fullName>
    </recommendedName>
</protein>
<reference evidence="6" key="1">
    <citation type="submission" date="2016-10" db="EMBL/GenBank/DDBJ databases">
        <authorList>
            <person name="Varghese N."/>
            <person name="Submissions S."/>
        </authorList>
    </citation>
    <scope>NUCLEOTIDE SEQUENCE [LARGE SCALE GENOMIC DNA]</scope>
    <source>
        <strain evidence="6">DSM 22619</strain>
    </source>
</reference>
<dbReference type="Proteomes" id="UP000198528">
    <property type="component" value="Unassembled WGS sequence"/>
</dbReference>
<organism evidence="5 6">
    <name type="scientific">Parafannyhessea umbonata</name>
    <dbReference type="NCBI Taxonomy" id="604330"/>
    <lineage>
        <taxon>Bacteria</taxon>
        <taxon>Bacillati</taxon>
        <taxon>Actinomycetota</taxon>
        <taxon>Coriobacteriia</taxon>
        <taxon>Coriobacteriales</taxon>
        <taxon>Atopobiaceae</taxon>
        <taxon>Parafannyhessea</taxon>
    </lineage>
</organism>
<proteinExistence type="inferred from homology"/>
<accession>A0A1G6LRN8</accession>
<dbReference type="Gene3D" id="3.40.50.720">
    <property type="entry name" value="NAD(P)-binding Rossmann-like Domain"/>
    <property type="match status" value="1"/>
</dbReference>
<dbReference type="CDD" id="cd05233">
    <property type="entry name" value="SDR_c"/>
    <property type="match status" value="1"/>
</dbReference>
<dbReference type="PANTHER" id="PTHR43391">
    <property type="entry name" value="RETINOL DEHYDROGENASE-RELATED"/>
    <property type="match status" value="1"/>
</dbReference>
<dbReference type="SUPFAM" id="SSF51735">
    <property type="entry name" value="NAD(P)-binding Rossmann-fold domains"/>
    <property type="match status" value="1"/>
</dbReference>
<dbReference type="EMBL" id="FMZL01000016">
    <property type="protein sequence ID" value="SDC45958.1"/>
    <property type="molecule type" value="Genomic_DNA"/>
</dbReference>
<sequence length="267" mass="28950">MKSIAIVTGASSGVGREFVRQLDAGAGGPLDELWLIARRKAVLDDIASGCRTPTRVLALDLTDAASFEVLSRELSREEPRVQWLVNSAGFGKFGDFSAISEKDTADMVRLNCLAVVEMCYLALPHMAAGSRIINLASIAGVIPQPRLSVYSATKSFVLEFSRTVDHELSGSGIHITALCPKFMRTGFLDKPNDGEVARKMCRIGFSPVDKVVRRALRAAVLGRALCIPSLDMKAAHVITKILPASVTMELEEMVLGLWEPMHNTPRG</sequence>
<dbReference type="Pfam" id="PF00106">
    <property type="entry name" value="adh_short"/>
    <property type="match status" value="1"/>
</dbReference>
<evidence type="ECO:0000313" key="6">
    <source>
        <dbReference type="Proteomes" id="UP000198528"/>
    </source>
</evidence>
<gene>
    <name evidence="5" type="ORF">SAMN04487824_11618</name>
</gene>
<dbReference type="AlphaFoldDB" id="A0A1G6LRN8"/>
<evidence type="ECO:0000313" key="5">
    <source>
        <dbReference type="EMBL" id="SDC45958.1"/>
    </source>
</evidence>
<dbReference type="InterPro" id="IPR036291">
    <property type="entry name" value="NAD(P)-bd_dom_sf"/>
</dbReference>
<name>A0A1G6LRN8_9ACTN</name>
<dbReference type="InterPro" id="IPR002347">
    <property type="entry name" value="SDR_fam"/>
</dbReference>
<keyword evidence="6" id="KW-1185">Reference proteome</keyword>
<dbReference type="GO" id="GO:0016491">
    <property type="term" value="F:oxidoreductase activity"/>
    <property type="evidence" value="ECO:0007669"/>
    <property type="project" value="UniProtKB-KW"/>
</dbReference>
<keyword evidence="3" id="KW-0560">Oxidoreductase</keyword>
<dbReference type="GO" id="GO:0005829">
    <property type="term" value="C:cytosol"/>
    <property type="evidence" value="ECO:0007669"/>
    <property type="project" value="TreeGrafter"/>
</dbReference>
<comment type="similarity">
    <text evidence="1 4">Belongs to the short-chain dehydrogenases/reductases (SDR) family.</text>
</comment>
<evidence type="ECO:0000256" key="4">
    <source>
        <dbReference type="RuleBase" id="RU000363"/>
    </source>
</evidence>
<evidence type="ECO:0000256" key="3">
    <source>
        <dbReference type="ARBA" id="ARBA00023002"/>
    </source>
</evidence>
<dbReference type="PRINTS" id="PR00081">
    <property type="entry name" value="GDHRDH"/>
</dbReference>
<dbReference type="RefSeq" id="WP_090846967.1">
    <property type="nucleotide sequence ID" value="NZ_FMZL01000016.1"/>
</dbReference>
<keyword evidence="2" id="KW-0521">NADP</keyword>